<evidence type="ECO:0000256" key="1">
    <source>
        <dbReference type="SAM" id="Phobius"/>
    </source>
</evidence>
<feature type="transmembrane region" description="Helical" evidence="1">
    <location>
        <begin position="30"/>
        <end position="50"/>
    </location>
</feature>
<dbReference type="Proteomes" id="UP001329313">
    <property type="component" value="Chromosome"/>
</dbReference>
<keyword evidence="3" id="KW-1185">Reference proteome</keyword>
<keyword evidence="1" id="KW-1133">Transmembrane helix</keyword>
<feature type="transmembrane region" description="Helical" evidence="1">
    <location>
        <begin position="57"/>
        <end position="78"/>
    </location>
</feature>
<gene>
    <name evidence="2" type="ORF">RYJ27_03630</name>
</gene>
<keyword evidence="1" id="KW-0472">Membrane</keyword>
<dbReference type="AlphaFoldDB" id="A0AAU0MIH8"/>
<keyword evidence="1" id="KW-0812">Transmembrane</keyword>
<dbReference type="EMBL" id="CP137080">
    <property type="protein sequence ID" value="WOQ70313.1"/>
    <property type="molecule type" value="Genomic_DNA"/>
</dbReference>
<protein>
    <submittedName>
        <fullName evidence="2">Uncharacterized protein</fullName>
    </submittedName>
</protein>
<evidence type="ECO:0000313" key="3">
    <source>
        <dbReference type="Proteomes" id="UP001329313"/>
    </source>
</evidence>
<reference evidence="2 3" key="1">
    <citation type="submission" date="2023-10" db="EMBL/GenBank/DDBJ databases">
        <title>Y20.</title>
        <authorList>
            <person name="Zhang G."/>
            <person name="Ding Y."/>
        </authorList>
    </citation>
    <scope>NUCLEOTIDE SEQUENCE [LARGE SCALE GENOMIC DNA]</scope>
    <source>
        <strain evidence="2 3">Y20</strain>
    </source>
</reference>
<evidence type="ECO:0000313" key="2">
    <source>
        <dbReference type="EMBL" id="WOQ70313.1"/>
    </source>
</evidence>
<organism evidence="2 3">
    <name type="scientific">Microbacterium limosum</name>
    <dbReference type="NCBI Taxonomy" id="3079935"/>
    <lineage>
        <taxon>Bacteria</taxon>
        <taxon>Bacillati</taxon>
        <taxon>Actinomycetota</taxon>
        <taxon>Actinomycetes</taxon>
        <taxon>Micrococcales</taxon>
        <taxon>Microbacteriaceae</taxon>
        <taxon>Microbacterium</taxon>
    </lineage>
</organism>
<sequence>MFIVLALVVAAAIGLALHWGMPGRDLRGAAVAPLFAAGVAGVVWTALTWAGLSEADLLLWLIGLAVPAALTVAFVAALTRVRSAHDARERARLGIG</sequence>
<proteinExistence type="predicted"/>
<dbReference type="RefSeq" id="WP_330171394.1">
    <property type="nucleotide sequence ID" value="NZ_CP137080.1"/>
</dbReference>
<dbReference type="KEGG" id="mliy:RYJ27_03630"/>
<name>A0AAU0MIH8_9MICO</name>
<accession>A0AAU0MIH8</accession>